<evidence type="ECO:0000313" key="2">
    <source>
        <dbReference type="Proteomes" id="UP000188388"/>
    </source>
</evidence>
<gene>
    <name evidence="1" type="ORF">BQ8794_180169</name>
</gene>
<sequence>MGLLDHPGAALRLMVAHAIGGSGLWQVRREPQRACSEIVAASLAA</sequence>
<reference evidence="2" key="1">
    <citation type="submission" date="2017-01" db="EMBL/GenBank/DDBJ databases">
        <authorList>
            <person name="Brunel B."/>
        </authorList>
    </citation>
    <scope>NUCLEOTIDE SEQUENCE [LARGE SCALE GENOMIC DNA]</scope>
</reference>
<evidence type="ECO:0000313" key="1">
    <source>
        <dbReference type="EMBL" id="SIT54825.1"/>
    </source>
</evidence>
<dbReference type="EMBL" id="FTPD01000010">
    <property type="protein sequence ID" value="SIT54825.1"/>
    <property type="molecule type" value="Genomic_DNA"/>
</dbReference>
<dbReference type="AlphaFoldDB" id="A0A1R3V4I7"/>
<keyword evidence="2" id="KW-1185">Reference proteome</keyword>
<name>A0A1R3V4I7_9HYPH</name>
<dbReference type="STRING" id="1631249.BQ8794_180169"/>
<organism evidence="1 2">
    <name type="scientific">Mesorhizobium prunaredense</name>
    <dbReference type="NCBI Taxonomy" id="1631249"/>
    <lineage>
        <taxon>Bacteria</taxon>
        <taxon>Pseudomonadati</taxon>
        <taxon>Pseudomonadota</taxon>
        <taxon>Alphaproteobacteria</taxon>
        <taxon>Hyphomicrobiales</taxon>
        <taxon>Phyllobacteriaceae</taxon>
        <taxon>Mesorhizobium</taxon>
    </lineage>
</organism>
<dbReference type="Proteomes" id="UP000188388">
    <property type="component" value="Unassembled WGS sequence"/>
</dbReference>
<protein>
    <submittedName>
        <fullName evidence="1">Uncharacterized protein</fullName>
    </submittedName>
</protein>
<accession>A0A1R3V4I7</accession>
<proteinExistence type="predicted"/>